<evidence type="ECO:0000313" key="2">
    <source>
        <dbReference type="EMBL" id="EOQ97721.1"/>
    </source>
</evidence>
<evidence type="ECO:0000313" key="3">
    <source>
        <dbReference type="Proteomes" id="UP000013984"/>
    </source>
</evidence>
<sequence>MDRESEVFSAFTEYYSNILVFSFAIMDLGLVTVLTYEQANFNI</sequence>
<evidence type="ECO:0000256" key="1">
    <source>
        <dbReference type="SAM" id="Phobius"/>
    </source>
</evidence>
<dbReference type="AlphaFoldDB" id="R9A6A2"/>
<name>R9A6A2_9LEPT</name>
<organism evidence="2 3">
    <name type="scientific">Leptospira wolbachii serovar Codice str. CDC</name>
    <dbReference type="NCBI Taxonomy" id="1218599"/>
    <lineage>
        <taxon>Bacteria</taxon>
        <taxon>Pseudomonadati</taxon>
        <taxon>Spirochaetota</taxon>
        <taxon>Spirochaetia</taxon>
        <taxon>Leptospirales</taxon>
        <taxon>Leptospiraceae</taxon>
        <taxon>Leptospira</taxon>
    </lineage>
</organism>
<dbReference type="STRING" id="1218599.LEP1GSC195_0180"/>
<comment type="caution">
    <text evidence="2">The sequence shown here is derived from an EMBL/GenBank/DDBJ whole genome shotgun (WGS) entry which is preliminary data.</text>
</comment>
<keyword evidence="1" id="KW-1133">Transmembrane helix</keyword>
<gene>
    <name evidence="2" type="ORF">LEP1GSC195_0180</name>
</gene>
<accession>R9A6A2</accession>
<keyword evidence="3" id="KW-1185">Reference proteome</keyword>
<reference evidence="2" key="1">
    <citation type="submission" date="2013-04" db="EMBL/GenBank/DDBJ databases">
        <authorList>
            <person name="Harkins D.M."/>
            <person name="Durkin A.S."/>
            <person name="Brinkac L.M."/>
            <person name="Haft D.H."/>
            <person name="Selengut J.D."/>
            <person name="Sanka R."/>
            <person name="DePew J."/>
            <person name="Purushe J."/>
            <person name="Galloway R.L."/>
            <person name="Vinetz J.M."/>
            <person name="Sutton G.G."/>
            <person name="Nierman W.C."/>
            <person name="Fouts D.E."/>
        </authorList>
    </citation>
    <scope>NUCLEOTIDE SEQUENCE [LARGE SCALE GENOMIC DNA]</scope>
    <source>
        <strain evidence="2">CDC</strain>
    </source>
</reference>
<proteinExistence type="predicted"/>
<keyword evidence="1" id="KW-0812">Transmembrane</keyword>
<feature type="transmembrane region" description="Helical" evidence="1">
    <location>
        <begin position="14"/>
        <end position="36"/>
    </location>
</feature>
<keyword evidence="1" id="KW-0472">Membrane</keyword>
<dbReference type="EMBL" id="AOGZ02000013">
    <property type="protein sequence ID" value="EOQ97721.1"/>
    <property type="molecule type" value="Genomic_DNA"/>
</dbReference>
<dbReference type="Proteomes" id="UP000013984">
    <property type="component" value="Unassembled WGS sequence"/>
</dbReference>
<protein>
    <submittedName>
        <fullName evidence="2">Uncharacterized protein</fullName>
    </submittedName>
</protein>